<dbReference type="EMBL" id="VFNX01000001">
    <property type="protein sequence ID" value="TQK95593.1"/>
    <property type="molecule type" value="Genomic_DNA"/>
</dbReference>
<dbReference type="InterPro" id="IPR036390">
    <property type="entry name" value="WH_DNA-bd_sf"/>
</dbReference>
<dbReference type="InterPro" id="IPR036388">
    <property type="entry name" value="WH-like_DNA-bd_sf"/>
</dbReference>
<evidence type="ECO:0000256" key="6">
    <source>
        <dbReference type="ARBA" id="ARBA00022723"/>
    </source>
</evidence>
<feature type="binding site" evidence="12">
    <location>
        <position position="98"/>
    </location>
    <ligand>
        <name>Fe cation</name>
        <dbReference type="ChEBI" id="CHEBI:24875"/>
    </ligand>
</feature>
<comment type="cofactor">
    <cofactor evidence="11">
        <name>Zn(2+)</name>
        <dbReference type="ChEBI" id="CHEBI:29105"/>
    </cofactor>
    <text evidence="11">Binds 1 zinc ion per subunit.</text>
</comment>
<keyword evidence="10" id="KW-0804">Transcription</keyword>
<dbReference type="OrthoDB" id="8659436at2"/>
<evidence type="ECO:0000256" key="11">
    <source>
        <dbReference type="PIRSR" id="PIRSR602481-1"/>
    </source>
</evidence>
<keyword evidence="5" id="KW-0678">Repressor</keyword>
<dbReference type="GO" id="GO:1900376">
    <property type="term" value="P:regulation of secondary metabolite biosynthetic process"/>
    <property type="evidence" value="ECO:0007669"/>
    <property type="project" value="TreeGrafter"/>
</dbReference>
<evidence type="ECO:0000313" key="15">
    <source>
        <dbReference type="Proteomes" id="UP000318103"/>
    </source>
</evidence>
<evidence type="ECO:0000256" key="7">
    <source>
        <dbReference type="ARBA" id="ARBA00022833"/>
    </source>
</evidence>
<keyword evidence="8" id="KW-0805">Transcription regulation</keyword>
<keyword evidence="6 11" id="KW-0479">Metal-binding</keyword>
<keyword evidence="4" id="KW-0963">Cytoplasm</keyword>
<keyword evidence="7 11" id="KW-0862">Zinc</keyword>
<dbReference type="PANTHER" id="PTHR33202">
    <property type="entry name" value="ZINC UPTAKE REGULATION PROTEIN"/>
    <property type="match status" value="1"/>
</dbReference>
<dbReference type="GO" id="GO:0003700">
    <property type="term" value="F:DNA-binding transcription factor activity"/>
    <property type="evidence" value="ECO:0007669"/>
    <property type="project" value="InterPro"/>
</dbReference>
<dbReference type="Proteomes" id="UP000318103">
    <property type="component" value="Unassembled WGS sequence"/>
</dbReference>
<feature type="region of interest" description="Disordered" evidence="13">
    <location>
        <begin position="133"/>
        <end position="162"/>
    </location>
</feature>
<evidence type="ECO:0000256" key="5">
    <source>
        <dbReference type="ARBA" id="ARBA00022491"/>
    </source>
</evidence>
<evidence type="ECO:0000256" key="1">
    <source>
        <dbReference type="ARBA" id="ARBA00004496"/>
    </source>
</evidence>
<feature type="binding site" evidence="11">
    <location>
        <position position="126"/>
    </location>
    <ligand>
        <name>Zn(2+)</name>
        <dbReference type="ChEBI" id="CHEBI:29105"/>
    </ligand>
</feature>
<dbReference type="AlphaFoldDB" id="A0A542U942"/>
<accession>A0A542U942</accession>
<dbReference type="GO" id="GO:0000976">
    <property type="term" value="F:transcription cis-regulatory region binding"/>
    <property type="evidence" value="ECO:0007669"/>
    <property type="project" value="TreeGrafter"/>
</dbReference>
<name>A0A542U942_9ACTN</name>
<evidence type="ECO:0000256" key="4">
    <source>
        <dbReference type="ARBA" id="ARBA00022490"/>
    </source>
</evidence>
<reference evidence="14 15" key="1">
    <citation type="submission" date="2019-06" db="EMBL/GenBank/DDBJ databases">
        <title>Sequencing the genomes of 1000 actinobacteria strains.</title>
        <authorList>
            <person name="Klenk H.-P."/>
        </authorList>
    </citation>
    <scope>NUCLEOTIDE SEQUENCE [LARGE SCALE GENOMIC DNA]</scope>
    <source>
        <strain evidence="14 15">DSM 41929</strain>
    </source>
</reference>
<evidence type="ECO:0000256" key="13">
    <source>
        <dbReference type="SAM" id="MobiDB-lite"/>
    </source>
</evidence>
<gene>
    <name evidence="14" type="ORF">FB563_0510</name>
</gene>
<evidence type="ECO:0000256" key="3">
    <source>
        <dbReference type="ARBA" id="ARBA00011738"/>
    </source>
</evidence>
<comment type="cofactor">
    <cofactor evidence="12">
        <name>Mn(2+)</name>
        <dbReference type="ChEBI" id="CHEBI:29035"/>
    </cofactor>
    <cofactor evidence="12">
        <name>Fe(2+)</name>
        <dbReference type="ChEBI" id="CHEBI:29033"/>
    </cofactor>
    <text evidence="12">Binds 1 Mn(2+) or Fe(2+) ion per subunit.</text>
</comment>
<dbReference type="GO" id="GO:0045892">
    <property type="term" value="P:negative regulation of DNA-templated transcription"/>
    <property type="evidence" value="ECO:0007669"/>
    <property type="project" value="TreeGrafter"/>
</dbReference>
<dbReference type="Gene3D" id="1.10.10.10">
    <property type="entry name" value="Winged helix-like DNA-binding domain superfamily/Winged helix DNA-binding domain"/>
    <property type="match status" value="1"/>
</dbReference>
<protein>
    <submittedName>
        <fullName evidence="14">Fur family ferric uptake transcriptional regulator</fullName>
    </submittedName>
</protein>
<dbReference type="CDD" id="cd07153">
    <property type="entry name" value="Fur_like"/>
    <property type="match status" value="1"/>
</dbReference>
<evidence type="ECO:0000256" key="10">
    <source>
        <dbReference type="ARBA" id="ARBA00023163"/>
    </source>
</evidence>
<dbReference type="GO" id="GO:0008270">
    <property type="term" value="F:zinc ion binding"/>
    <property type="evidence" value="ECO:0007669"/>
    <property type="project" value="TreeGrafter"/>
</dbReference>
<comment type="subcellular location">
    <subcellularLocation>
        <location evidence="1">Cytoplasm</location>
    </subcellularLocation>
</comment>
<proteinExistence type="inferred from homology"/>
<comment type="caution">
    <text evidence="14">The sequence shown here is derived from an EMBL/GenBank/DDBJ whole genome shotgun (WGS) entry which is preliminary data.</text>
</comment>
<comment type="subunit">
    <text evidence="3">Homodimer.</text>
</comment>
<dbReference type="RefSeq" id="WP_055709046.1">
    <property type="nucleotide sequence ID" value="NZ_JBPJFI010000001.1"/>
</dbReference>
<dbReference type="InterPro" id="IPR002481">
    <property type="entry name" value="FUR"/>
</dbReference>
<dbReference type="Pfam" id="PF01475">
    <property type="entry name" value="FUR"/>
    <property type="match status" value="1"/>
</dbReference>
<feature type="binding site" evidence="11">
    <location>
        <position position="83"/>
    </location>
    <ligand>
        <name>Zn(2+)</name>
        <dbReference type="ChEBI" id="CHEBI:29105"/>
    </ligand>
</feature>
<feature type="binding site" evidence="11">
    <location>
        <position position="86"/>
    </location>
    <ligand>
        <name>Zn(2+)</name>
        <dbReference type="ChEBI" id="CHEBI:29105"/>
    </ligand>
</feature>
<keyword evidence="15" id="KW-1185">Reference proteome</keyword>
<comment type="similarity">
    <text evidence="2">Belongs to the Fur family.</text>
</comment>
<evidence type="ECO:0000256" key="12">
    <source>
        <dbReference type="PIRSR" id="PIRSR602481-2"/>
    </source>
</evidence>
<keyword evidence="12" id="KW-0408">Iron</keyword>
<sequence>MGGRTTRQRKAVTRVLAACQDFVSAQELYALLVAGDHAIGLTTVYRALRELEVDGGVDVVRDETGGRLYRLRPADGHRHYLMCRDCGRSRPVDSEVVEEWAGRIAAATGFTAVEHTVELTGVCADCLARTDGGRPSGNEGEEPPCRWDRAPGPRGPVHRCAS</sequence>
<keyword evidence="9" id="KW-0238">DNA-binding</keyword>
<evidence type="ECO:0000256" key="2">
    <source>
        <dbReference type="ARBA" id="ARBA00007957"/>
    </source>
</evidence>
<feature type="binding site" evidence="11">
    <location>
        <position position="123"/>
    </location>
    <ligand>
        <name>Zn(2+)</name>
        <dbReference type="ChEBI" id="CHEBI:29105"/>
    </ligand>
</feature>
<organism evidence="14 15">
    <name type="scientific">Streptomyces puniciscabiei</name>
    <dbReference type="NCBI Taxonomy" id="164348"/>
    <lineage>
        <taxon>Bacteria</taxon>
        <taxon>Bacillati</taxon>
        <taxon>Actinomycetota</taxon>
        <taxon>Actinomycetes</taxon>
        <taxon>Kitasatosporales</taxon>
        <taxon>Streptomycetaceae</taxon>
        <taxon>Streptomyces</taxon>
    </lineage>
</organism>
<dbReference type="SUPFAM" id="SSF46785">
    <property type="entry name" value="Winged helix' DNA-binding domain"/>
    <property type="match status" value="1"/>
</dbReference>
<dbReference type="PANTHER" id="PTHR33202:SF2">
    <property type="entry name" value="FERRIC UPTAKE REGULATION PROTEIN"/>
    <property type="match status" value="1"/>
</dbReference>
<feature type="binding site" evidence="12">
    <location>
        <position position="115"/>
    </location>
    <ligand>
        <name>Fe cation</name>
        <dbReference type="ChEBI" id="CHEBI:24875"/>
    </ligand>
</feature>
<dbReference type="Gene3D" id="3.30.1490.190">
    <property type="match status" value="1"/>
</dbReference>
<dbReference type="GO" id="GO:0005829">
    <property type="term" value="C:cytosol"/>
    <property type="evidence" value="ECO:0007669"/>
    <property type="project" value="TreeGrafter"/>
</dbReference>
<evidence type="ECO:0000313" key="14">
    <source>
        <dbReference type="EMBL" id="TQK95593.1"/>
    </source>
</evidence>
<evidence type="ECO:0000256" key="8">
    <source>
        <dbReference type="ARBA" id="ARBA00023015"/>
    </source>
</evidence>
<evidence type="ECO:0000256" key="9">
    <source>
        <dbReference type="ARBA" id="ARBA00023125"/>
    </source>
</evidence>
<dbReference type="InterPro" id="IPR043135">
    <property type="entry name" value="Fur_C"/>
</dbReference>